<comment type="caution">
    <text evidence="3">The sequence shown here is derived from an EMBL/GenBank/DDBJ whole genome shotgun (WGS) entry which is preliminary data.</text>
</comment>
<dbReference type="GO" id="GO:0009418">
    <property type="term" value="C:pilus shaft"/>
    <property type="evidence" value="ECO:0007669"/>
    <property type="project" value="InterPro"/>
</dbReference>
<proteinExistence type="predicted"/>
<dbReference type="Proteomes" id="UP000286075">
    <property type="component" value="Unassembled WGS sequence"/>
</dbReference>
<dbReference type="InterPro" id="IPR029140">
    <property type="entry name" value="Mfa1_C"/>
</dbReference>
<dbReference type="Pfam" id="PF15495">
    <property type="entry name" value="Fimbrillin_C"/>
    <property type="match status" value="1"/>
</dbReference>
<feature type="signal peptide" evidence="1">
    <location>
        <begin position="1"/>
        <end position="18"/>
    </location>
</feature>
<dbReference type="PROSITE" id="PS51257">
    <property type="entry name" value="PROKAR_LIPOPROTEIN"/>
    <property type="match status" value="1"/>
</dbReference>
<feature type="domain" description="Minor fimbrium subunit Mfa1 C-terminal" evidence="2">
    <location>
        <begin position="481"/>
        <end position="562"/>
    </location>
</feature>
<dbReference type="InterPro" id="IPR047786">
    <property type="entry name" value="Mfa1_fim"/>
</dbReference>
<dbReference type="RefSeq" id="WP_117986641.1">
    <property type="nucleotide sequence ID" value="NZ_CABMFG010000003.1"/>
</dbReference>
<evidence type="ECO:0000313" key="4">
    <source>
        <dbReference type="Proteomes" id="UP000286075"/>
    </source>
</evidence>
<feature type="chain" id="PRO_5019272093" description="Minor fimbrium subunit Mfa1 C-terminal domain-containing protein" evidence="1">
    <location>
        <begin position="19"/>
        <end position="569"/>
    </location>
</feature>
<keyword evidence="1" id="KW-0732">Signal</keyword>
<evidence type="ECO:0000313" key="3">
    <source>
        <dbReference type="EMBL" id="RGX80643.1"/>
    </source>
</evidence>
<evidence type="ECO:0000256" key="1">
    <source>
        <dbReference type="SAM" id="SignalP"/>
    </source>
</evidence>
<dbReference type="Gene3D" id="2.60.40.2580">
    <property type="match status" value="1"/>
</dbReference>
<organism evidence="3 4">
    <name type="scientific">Bacteroides stercorirosoris</name>
    <dbReference type="NCBI Taxonomy" id="871324"/>
    <lineage>
        <taxon>Bacteria</taxon>
        <taxon>Pseudomonadati</taxon>
        <taxon>Bacteroidota</taxon>
        <taxon>Bacteroidia</taxon>
        <taxon>Bacteroidales</taxon>
        <taxon>Bacteroidaceae</taxon>
        <taxon>Bacteroides</taxon>
    </lineage>
</organism>
<sequence length="569" mass="62095">MLKIKSILVSLLAVAALASCSKENDENDSTTQGSNMDVAYMSLRISLPSQKANTRASGELDPEGAEGDIKTLHIVTFDGSKKLVHHSKQSPVIVLQGTSLSGSGNSRGTNAIMVSADTKFLLVVANPGTKLAARLGSMTSGSSYDAFNDMVQTALEDPDDKPETLVGEIVDNTKGFTMINAGFYNDVSDAWEQGCLLDVSGNVVVYDGTNYADEDAAKAAAEASGKRATLDIERLSAKVEVSVKDASELTVLPEGATFKFLKWTLDYYNSLFFPFAEKSTTKATHTSAFYKNNFYTTDPNFVDPDHRNGITLNKVVDRVPNVTWKDESVRTGSTPKPVVEYCIENTMSNGDQRFGAATRVVIKGEYAPKGYALGEDWFSYAGITYKNLGEIQTAYSDAKKVLDDRVAEIGGDPTDAMDQAKLEFPVEAKLVEVCDNFLGAVNAALAPTVIATFAGIEQDTHLDAIGNGGEIVKIADCIKWYPKSINYYYYVIRHDNMDDEYMYFGKYGVVRNNWYSLSLGKVNGAGTPWYPGGGPEDPDPETPIDEKPGFLAFDIKVAPWVYWQTDFEI</sequence>
<gene>
    <name evidence="3" type="ORF">DXA68_03545</name>
</gene>
<reference evidence="3 4" key="1">
    <citation type="submission" date="2018-08" db="EMBL/GenBank/DDBJ databases">
        <title>A genome reference for cultivated species of the human gut microbiota.</title>
        <authorList>
            <person name="Zou Y."/>
            <person name="Xue W."/>
            <person name="Luo G."/>
        </authorList>
    </citation>
    <scope>NUCLEOTIDE SEQUENCE [LARGE SCALE GENOMIC DNA]</scope>
    <source>
        <strain evidence="3 4">OF03-9BH</strain>
    </source>
</reference>
<dbReference type="EMBL" id="QSCF01000003">
    <property type="protein sequence ID" value="RGX80643.1"/>
    <property type="molecule type" value="Genomic_DNA"/>
</dbReference>
<protein>
    <recommendedName>
        <fullName evidence="2">Minor fimbrium subunit Mfa1 C-terminal domain-containing protein</fullName>
    </recommendedName>
</protein>
<dbReference type="NCBIfam" id="NF038041">
    <property type="entry name" value="fim_Mfa1_fam"/>
    <property type="match status" value="1"/>
</dbReference>
<evidence type="ECO:0000259" key="2">
    <source>
        <dbReference type="Pfam" id="PF15495"/>
    </source>
</evidence>
<dbReference type="Gene3D" id="2.60.40.3690">
    <property type="match status" value="1"/>
</dbReference>
<dbReference type="Gene3D" id="1.10.20.150">
    <property type="match status" value="1"/>
</dbReference>
<dbReference type="OrthoDB" id="1010993at2"/>
<name>A0A413HAK2_9BACE</name>
<accession>A0A413HAK2</accession>
<dbReference type="AlphaFoldDB" id="A0A413HAK2"/>